<keyword evidence="1" id="KW-0472">Membrane</keyword>
<dbReference type="STRING" id="632955.GCA_000829675_01172"/>
<dbReference type="RefSeq" id="WP_016657002.1">
    <property type="nucleotide sequence ID" value="NZ_KE340353.1"/>
</dbReference>
<evidence type="ECO:0000259" key="2">
    <source>
        <dbReference type="Pfam" id="PF18153"/>
    </source>
</evidence>
<dbReference type="Proteomes" id="UP000014568">
    <property type="component" value="Unassembled WGS sequence"/>
</dbReference>
<accession>S3MYU4</accession>
<feature type="transmembrane region" description="Helical" evidence="1">
    <location>
        <begin position="54"/>
        <end position="72"/>
    </location>
</feature>
<comment type="caution">
    <text evidence="4">The sequence shown here is derived from an EMBL/GenBank/DDBJ whole genome shotgun (WGS) entry which is preliminary data.</text>
</comment>
<gene>
    <name evidence="4" type="ORF">F945_02606</name>
</gene>
<evidence type="ECO:0000313" key="5">
    <source>
        <dbReference type="Proteomes" id="UP000014568"/>
    </source>
</evidence>
<keyword evidence="5" id="KW-1185">Reference proteome</keyword>
<feature type="domain" description="CD-NTase-associated protein 15" evidence="2">
    <location>
        <begin position="86"/>
        <end position="203"/>
    </location>
</feature>
<feature type="transmembrane region" description="Helical" evidence="1">
    <location>
        <begin position="23"/>
        <end position="42"/>
    </location>
</feature>
<dbReference type="InterPro" id="IPR041208">
    <property type="entry name" value="Cap15"/>
</dbReference>
<evidence type="ECO:0000313" key="4">
    <source>
        <dbReference type="EMBL" id="EPF71573.1"/>
    </source>
</evidence>
<dbReference type="OrthoDB" id="7505004at2"/>
<dbReference type="HOGENOM" id="CLU_112351_0_1_6"/>
<organism evidence="4 5">
    <name type="scientific">Acinetobacter rudis CIP 110305</name>
    <dbReference type="NCBI Taxonomy" id="421052"/>
    <lineage>
        <taxon>Bacteria</taxon>
        <taxon>Pseudomonadati</taxon>
        <taxon>Pseudomonadota</taxon>
        <taxon>Gammaproteobacteria</taxon>
        <taxon>Moraxellales</taxon>
        <taxon>Moraxellaceae</taxon>
        <taxon>Acinetobacter</taxon>
    </lineage>
</organism>
<keyword evidence="1" id="KW-0812">Transmembrane</keyword>
<dbReference type="Pfam" id="PF18153">
    <property type="entry name" value="Cap15_CD_rec"/>
    <property type="match status" value="1"/>
</dbReference>
<evidence type="ECO:0000256" key="1">
    <source>
        <dbReference type="SAM" id="Phobius"/>
    </source>
</evidence>
<dbReference type="AlphaFoldDB" id="S3MYU4"/>
<feature type="domain" description="Cap1-like TM helices" evidence="3">
    <location>
        <begin position="21"/>
        <end position="78"/>
    </location>
</feature>
<name>S3MYU4_9GAMM</name>
<protein>
    <submittedName>
        <fullName evidence="4">Uncharacterized protein</fullName>
    </submittedName>
</protein>
<dbReference type="EMBL" id="ATGI01000032">
    <property type="protein sequence ID" value="EPF71573.1"/>
    <property type="molecule type" value="Genomic_DNA"/>
</dbReference>
<dbReference type="Pfam" id="PF23471">
    <property type="entry name" value="Cap15_TM"/>
    <property type="match status" value="1"/>
</dbReference>
<dbReference type="InterPro" id="IPR056338">
    <property type="entry name" value="Cap15-like_TM"/>
</dbReference>
<reference evidence="4 5" key="1">
    <citation type="submission" date="2013-06" db="EMBL/GenBank/DDBJ databases">
        <title>The Genome Sequence of Acinetobacter rudis CIP 110305.</title>
        <authorList>
            <consortium name="The Broad Institute Genome Sequencing Platform"/>
            <consortium name="The Broad Institute Genome Sequencing Center for Infectious Disease"/>
            <person name="Cerqueira G."/>
            <person name="Feldgarden M."/>
            <person name="Courvalin P."/>
            <person name="Perichon B."/>
            <person name="Grillot-Courvalin C."/>
            <person name="Clermont D."/>
            <person name="Rocha E."/>
            <person name="Yoon E.-J."/>
            <person name="Nemec A."/>
            <person name="Young S.K."/>
            <person name="Zeng Q."/>
            <person name="Gargeya S."/>
            <person name="Fitzgerald M."/>
            <person name="Abouelleil A."/>
            <person name="Alvarado L."/>
            <person name="Berlin A.M."/>
            <person name="Chapman S.B."/>
            <person name="Dewar J."/>
            <person name="Goldberg J."/>
            <person name="Griggs A."/>
            <person name="Gujja S."/>
            <person name="Hansen M."/>
            <person name="Howarth C."/>
            <person name="Imamovic A."/>
            <person name="Larimer J."/>
            <person name="McCowan C."/>
            <person name="Murphy C."/>
            <person name="Pearson M."/>
            <person name="Priest M."/>
            <person name="Roberts A."/>
            <person name="Saif S."/>
            <person name="Shea T."/>
            <person name="Sykes S."/>
            <person name="Wortman J."/>
            <person name="Nusbaum C."/>
            <person name="Birren B."/>
        </authorList>
    </citation>
    <scope>NUCLEOTIDE SEQUENCE [LARGE SCALE GENOMIC DNA]</scope>
    <source>
        <strain evidence="4 5">CIP 110305</strain>
    </source>
</reference>
<dbReference type="PATRIC" id="fig|421052.3.peg.2547"/>
<dbReference type="eggNOG" id="ENOG5032SGD">
    <property type="taxonomic scope" value="Bacteria"/>
</dbReference>
<sequence>MLSKGHEYTVQNGSNRSNIGKTIYALAAFLAGVLSLILIRYFSWFPNIPNIPNFISTAFLTALLFFILYYSFNHWIWKSKYISKYLKFPNISGDWACNGESSFENLSWQAQVKITQTWDRIRIVLITGKSSSESVSAAIIYDDIKGYRLVYNYRNQPDSLDDESLKTHIGFVELKLDLDKNQASGNYYNVSGRKTFGNFIWTRQK</sequence>
<evidence type="ECO:0000259" key="3">
    <source>
        <dbReference type="Pfam" id="PF23471"/>
    </source>
</evidence>
<keyword evidence="1" id="KW-1133">Transmembrane helix</keyword>
<proteinExistence type="predicted"/>